<dbReference type="PROSITE" id="PS01125">
    <property type="entry name" value="ROK"/>
    <property type="match status" value="1"/>
</dbReference>
<dbReference type="Gene3D" id="3.30.420.40">
    <property type="match status" value="2"/>
</dbReference>
<dbReference type="InterPro" id="IPR036388">
    <property type="entry name" value="WH-like_DNA-bd_sf"/>
</dbReference>
<reference evidence="4 5" key="1">
    <citation type="submission" date="2009-04" db="EMBL/GenBank/DDBJ databases">
        <authorList>
            <person name="Qin X."/>
            <person name="Bachman B."/>
            <person name="Battles P."/>
            <person name="Bell A."/>
            <person name="Bess C."/>
            <person name="Bickham C."/>
            <person name="Chaboub L."/>
            <person name="Chen D."/>
            <person name="Coyle M."/>
            <person name="Deiros D.R."/>
            <person name="Dinh H."/>
            <person name="Forbes L."/>
            <person name="Fowler G."/>
            <person name="Francisco L."/>
            <person name="Fu Q."/>
            <person name="Gubbala S."/>
            <person name="Hale W."/>
            <person name="Han Y."/>
            <person name="Hemphill L."/>
            <person name="Highlander S.K."/>
            <person name="Hirani K."/>
            <person name="Hogues M."/>
            <person name="Jackson L."/>
            <person name="Jakkamsetti A."/>
            <person name="Javaid M."/>
            <person name="Jiang H."/>
            <person name="Korchina V."/>
            <person name="Kovar C."/>
            <person name="Lara F."/>
            <person name="Lee S."/>
            <person name="Mata R."/>
            <person name="Mathew T."/>
            <person name="Moen C."/>
            <person name="Morales K."/>
            <person name="Munidasa M."/>
            <person name="Nazareth L."/>
            <person name="Ngo R."/>
            <person name="Nguyen L."/>
            <person name="Okwuonu G."/>
            <person name="Ongeri F."/>
            <person name="Patil S."/>
            <person name="Petrosino J."/>
            <person name="Pham C."/>
            <person name="Pham P."/>
            <person name="Pu L.-L."/>
            <person name="Puazo M."/>
            <person name="Raj R."/>
            <person name="Reid J."/>
            <person name="Rouhana J."/>
            <person name="Saada N."/>
            <person name="Shang Y."/>
            <person name="Simmons D."/>
            <person name="Thornton R."/>
            <person name="Warren J."/>
            <person name="Weissenberger G."/>
            <person name="Zhang J."/>
            <person name="Zhang L."/>
            <person name="Zhou C."/>
            <person name="Zhu D."/>
            <person name="Muzny D."/>
            <person name="Worley K."/>
            <person name="Gibbs R."/>
        </authorList>
    </citation>
    <scope>NUCLEOTIDE SEQUENCE [LARGE SCALE GENOMIC DNA]</scope>
    <source>
        <strain evidence="4 5">ATCC 19254</strain>
    </source>
</reference>
<sequence length="405" mass="45799">MEVLLKLIENYLRAFQMKKSDHLTIRDHNQRLVLQALFNADETSRAQLAIDLNLNKSTISSIYRDLDEKGFIESLGDGETSETGGRKAKLIRFNRRYGYVISFDMGRHHLRTALVQVGGAVIMKQNTAVDGMSVLQVTELMISQIKKYKNNKNGTLNGLMGISVGIHGVVENNKVQYSPFFDYSQLDMAVELENVSGVRVVLENEANFVATYMRNYHDYRKSDHYNNMVVLNIHYGIGAGIIINGELYRGIQGRTGEIGRSVIETSTGETVRIEDLYSEDAMLRRTAERTGLIVQDRDRFIQLRKEQPETVSLLLDEWVRGISRVAFNLVQTLAPEALFIHSRFIAEMPDLLERVIVAYQMLNPINQSEILFANHSVYDATLLGGASSIAREVLDLDGLSLSFRL</sequence>
<dbReference type="InterPro" id="IPR000600">
    <property type="entry name" value="ROK"/>
</dbReference>
<evidence type="ECO:0000256" key="3">
    <source>
        <dbReference type="ARBA" id="ARBA00022629"/>
    </source>
</evidence>
<keyword evidence="3" id="KW-0119">Carbohydrate metabolism</keyword>
<dbReference type="InterPro" id="IPR036390">
    <property type="entry name" value="WH_DNA-bd_sf"/>
</dbReference>
<gene>
    <name evidence="4" type="ORF">HMPREF0555_0456</name>
</gene>
<evidence type="ECO:0000256" key="1">
    <source>
        <dbReference type="ARBA" id="ARBA00002486"/>
    </source>
</evidence>
<dbReference type="EMBL" id="ACKV01000016">
    <property type="protein sequence ID" value="EEJ42937.1"/>
    <property type="molecule type" value="Genomic_DNA"/>
</dbReference>
<dbReference type="InterPro" id="IPR043129">
    <property type="entry name" value="ATPase_NBD"/>
</dbReference>
<dbReference type="Gene3D" id="1.10.10.10">
    <property type="entry name" value="Winged helix-like DNA-binding domain superfamily/Winged helix DNA-binding domain"/>
    <property type="match status" value="1"/>
</dbReference>
<evidence type="ECO:0000313" key="4">
    <source>
        <dbReference type="EMBL" id="EEJ42937.1"/>
    </source>
</evidence>
<dbReference type="SUPFAM" id="SSF53067">
    <property type="entry name" value="Actin-like ATPase domain"/>
    <property type="match status" value="1"/>
</dbReference>
<proteinExistence type="inferred from homology"/>
<evidence type="ECO:0000256" key="2">
    <source>
        <dbReference type="ARBA" id="ARBA00006479"/>
    </source>
</evidence>
<comment type="function">
    <text evidence="1">Transcriptional repressor of xylose-utilizing enzymes.</text>
</comment>
<dbReference type="Pfam" id="PF00480">
    <property type="entry name" value="ROK"/>
    <property type="match status" value="1"/>
</dbReference>
<dbReference type="PANTHER" id="PTHR18964:SF149">
    <property type="entry name" value="BIFUNCTIONAL UDP-N-ACETYLGLUCOSAMINE 2-EPIMERASE_N-ACETYLMANNOSAMINE KINASE"/>
    <property type="match status" value="1"/>
</dbReference>
<name>C2KIJ0_LEUMC</name>
<dbReference type="Proteomes" id="UP000004283">
    <property type="component" value="Unassembled WGS sequence"/>
</dbReference>
<accession>C2KIJ0</accession>
<dbReference type="GO" id="GO:0042732">
    <property type="term" value="P:D-xylose metabolic process"/>
    <property type="evidence" value="ECO:0007669"/>
    <property type="project" value="UniProtKB-KW"/>
</dbReference>
<dbReference type="HOGENOM" id="CLU_036604_13_1_9"/>
<comment type="similarity">
    <text evidence="2">Belongs to the ROK (NagC/XylR) family.</text>
</comment>
<dbReference type="SUPFAM" id="SSF46785">
    <property type="entry name" value="Winged helix' DNA-binding domain"/>
    <property type="match status" value="1"/>
</dbReference>
<dbReference type="AlphaFoldDB" id="C2KIJ0"/>
<protein>
    <submittedName>
        <fullName evidence="4">ROK family protein</fullName>
    </submittedName>
</protein>
<comment type="caution">
    <text evidence="4">The sequence shown here is derived from an EMBL/GenBank/DDBJ whole genome shotgun (WGS) entry which is preliminary data.</text>
</comment>
<dbReference type="InterPro" id="IPR049874">
    <property type="entry name" value="ROK_cs"/>
</dbReference>
<keyword evidence="3" id="KW-0859">Xylose metabolism</keyword>
<organism evidence="4 5">
    <name type="scientific">Leuconostoc mesenteroides subsp. cremoris ATCC 19254</name>
    <dbReference type="NCBI Taxonomy" id="586220"/>
    <lineage>
        <taxon>Bacteria</taxon>
        <taxon>Bacillati</taxon>
        <taxon>Bacillota</taxon>
        <taxon>Bacilli</taxon>
        <taxon>Lactobacillales</taxon>
        <taxon>Lactobacillaceae</taxon>
        <taxon>Leuconostoc</taxon>
    </lineage>
</organism>
<evidence type="ECO:0000313" key="5">
    <source>
        <dbReference type="Proteomes" id="UP000004283"/>
    </source>
</evidence>
<dbReference type="PANTHER" id="PTHR18964">
    <property type="entry name" value="ROK (REPRESSOR, ORF, KINASE) FAMILY"/>
    <property type="match status" value="1"/>
</dbReference>